<dbReference type="EMBL" id="AP012319">
    <property type="protein sequence ID" value="BAL87315.1"/>
    <property type="molecule type" value="Genomic_DNA"/>
</dbReference>
<dbReference type="Proteomes" id="UP000007882">
    <property type="component" value="Chromosome"/>
</dbReference>
<dbReference type="STRING" id="512565.AMIS_20950"/>
<evidence type="ECO:0000313" key="1">
    <source>
        <dbReference type="EMBL" id="BAL87315.1"/>
    </source>
</evidence>
<dbReference type="HOGENOM" id="CLU_1567361_0_0_11"/>
<protein>
    <submittedName>
        <fullName evidence="1">Uncharacterized protein</fullName>
    </submittedName>
</protein>
<accession>I0H2S8</accession>
<dbReference type="KEGG" id="ams:AMIS_20950"/>
<dbReference type="eggNOG" id="ENOG503422I">
    <property type="taxonomic scope" value="Bacteria"/>
</dbReference>
<name>I0H2S8_ACTM4</name>
<organism evidence="1 2">
    <name type="scientific">Actinoplanes missouriensis (strain ATCC 14538 / DSM 43046 / CBS 188.64 / JCM 3121 / NBRC 102363 / NCIMB 12654 / NRRL B-3342 / UNCC 431)</name>
    <dbReference type="NCBI Taxonomy" id="512565"/>
    <lineage>
        <taxon>Bacteria</taxon>
        <taxon>Bacillati</taxon>
        <taxon>Actinomycetota</taxon>
        <taxon>Actinomycetes</taxon>
        <taxon>Micromonosporales</taxon>
        <taxon>Micromonosporaceae</taxon>
        <taxon>Actinoplanes</taxon>
    </lineage>
</organism>
<proteinExistence type="predicted"/>
<reference evidence="1 2" key="1">
    <citation type="submission" date="2012-02" db="EMBL/GenBank/DDBJ databases">
        <title>Complete genome sequence of Actinoplanes missouriensis 431 (= NBRC 102363).</title>
        <authorList>
            <person name="Ohnishi Y."/>
            <person name="Ishikawa J."/>
            <person name="Sekine M."/>
            <person name="Hosoyama A."/>
            <person name="Harada T."/>
            <person name="Narita H."/>
            <person name="Hata T."/>
            <person name="Konno Y."/>
            <person name="Tutikane K."/>
            <person name="Fujita N."/>
            <person name="Horinouchi S."/>
            <person name="Hayakawa M."/>
        </authorList>
    </citation>
    <scope>NUCLEOTIDE SEQUENCE [LARGE SCALE GENOMIC DNA]</scope>
    <source>
        <strain evidence="2">ATCC 14538 / DSM 43046 / CBS 188.64 / JCM 3121 / NBRC 102363 / NCIMB 12654 / NRRL B-3342 / UNCC 431</strain>
    </source>
</reference>
<sequence>MRGECVPPRIPDDKRAAILADIKAGTKSRAQIGRDHGVSAPTVGKLANEAGIKDAFSRTQTENATRAVVADNRSRRAQIASDLLDDVARFRERAWSKYTYYERGSDGPELVTLDLPPLKEAKEAYVAIGISLQRHAELEKLDADRGDEGARSMLGDLAEAIGQAAREASQ</sequence>
<keyword evidence="2" id="KW-1185">Reference proteome</keyword>
<dbReference type="PATRIC" id="fig|512565.3.peg.2096"/>
<gene>
    <name evidence="1" type="ordered locus">AMIS_20950</name>
</gene>
<dbReference type="AlphaFoldDB" id="I0H2S8"/>
<evidence type="ECO:0000313" key="2">
    <source>
        <dbReference type="Proteomes" id="UP000007882"/>
    </source>
</evidence>